<dbReference type="InterPro" id="IPR037923">
    <property type="entry name" value="HTH-like"/>
</dbReference>
<dbReference type="CDD" id="cd06986">
    <property type="entry name" value="cupin_MmsR-like_N"/>
    <property type="match status" value="1"/>
</dbReference>
<dbReference type="Gene3D" id="1.10.10.60">
    <property type="entry name" value="Homeodomain-like"/>
    <property type="match status" value="2"/>
</dbReference>
<dbReference type="InterPro" id="IPR018060">
    <property type="entry name" value="HTH_AraC"/>
</dbReference>
<dbReference type="InterPro" id="IPR009057">
    <property type="entry name" value="Homeodomain-like_sf"/>
</dbReference>
<keyword evidence="3" id="KW-0804">Transcription</keyword>
<dbReference type="SUPFAM" id="SSF51215">
    <property type="entry name" value="Regulatory protein AraC"/>
    <property type="match status" value="1"/>
</dbReference>
<dbReference type="PROSITE" id="PS00041">
    <property type="entry name" value="HTH_ARAC_FAMILY_1"/>
    <property type="match status" value="1"/>
</dbReference>
<keyword evidence="6" id="KW-1185">Reference proteome</keyword>
<protein>
    <submittedName>
        <fullName evidence="5">AraC family transcriptional regulator</fullName>
    </submittedName>
</protein>
<dbReference type="RefSeq" id="WP_200584712.1">
    <property type="nucleotide sequence ID" value="NZ_JAEHFY010000003.1"/>
</dbReference>
<evidence type="ECO:0000256" key="2">
    <source>
        <dbReference type="ARBA" id="ARBA00023125"/>
    </source>
</evidence>
<evidence type="ECO:0000256" key="3">
    <source>
        <dbReference type="ARBA" id="ARBA00023163"/>
    </source>
</evidence>
<sequence>MNSDSTNFKKDGFDGQKKLVLPKSVISKFCLNNSLINKAFVTDIGYYPKAKYHYMERPKGAQQNVLIYCVEGRGEIIIEQKASVITAGNFFLIPNGKPHTYRADPENPWTIYWCHFSGEQTDRIIQQINDKYGAFKAGVSYNDARIDLFEKIFNTLEIDYSFESVSYANLIFIQFLSLFLFAEKLNPSFIDNDVDLIQKSIKFMEKNMDKSLTINDLTNHINVSPSHYSSVFKKKTGFSPIEYLNRLKIHKACYYLQFTNLRIKEIAYKVGIDDQYYFSRLFNKTMEFSPSVYREQNLSLK</sequence>
<dbReference type="SMART" id="SM00342">
    <property type="entry name" value="HTH_ARAC"/>
    <property type="match status" value="1"/>
</dbReference>
<gene>
    <name evidence="5" type="ORF">I5M32_03080</name>
</gene>
<evidence type="ECO:0000313" key="5">
    <source>
        <dbReference type="EMBL" id="MBK0381931.1"/>
    </source>
</evidence>
<dbReference type="InterPro" id="IPR003313">
    <property type="entry name" value="AraC-bd"/>
</dbReference>
<evidence type="ECO:0000313" key="6">
    <source>
        <dbReference type="Proteomes" id="UP000660024"/>
    </source>
</evidence>
<dbReference type="PANTHER" id="PTHR43280">
    <property type="entry name" value="ARAC-FAMILY TRANSCRIPTIONAL REGULATOR"/>
    <property type="match status" value="1"/>
</dbReference>
<dbReference type="Proteomes" id="UP000660024">
    <property type="component" value="Unassembled WGS sequence"/>
</dbReference>
<proteinExistence type="predicted"/>
<evidence type="ECO:0000259" key="4">
    <source>
        <dbReference type="PROSITE" id="PS01124"/>
    </source>
</evidence>
<name>A0ABS1BGE1_9SPHI</name>
<dbReference type="Pfam" id="PF12833">
    <property type="entry name" value="HTH_18"/>
    <property type="match status" value="1"/>
</dbReference>
<comment type="caution">
    <text evidence="5">The sequence shown here is derived from an EMBL/GenBank/DDBJ whole genome shotgun (WGS) entry which is preliminary data.</text>
</comment>
<feature type="domain" description="HTH araC/xylS-type" evidence="4">
    <location>
        <begin position="198"/>
        <end position="296"/>
    </location>
</feature>
<dbReference type="Pfam" id="PF02311">
    <property type="entry name" value="AraC_binding"/>
    <property type="match status" value="1"/>
</dbReference>
<accession>A0ABS1BGE1</accession>
<dbReference type="PANTHER" id="PTHR43280:SF30">
    <property type="entry name" value="MMSAB OPERON REGULATORY PROTEIN"/>
    <property type="match status" value="1"/>
</dbReference>
<dbReference type="Gene3D" id="2.60.120.280">
    <property type="entry name" value="Regulatory protein AraC"/>
    <property type="match status" value="1"/>
</dbReference>
<keyword evidence="1" id="KW-0805">Transcription regulation</keyword>
<dbReference type="EMBL" id="JAEHFY010000003">
    <property type="protein sequence ID" value="MBK0381931.1"/>
    <property type="molecule type" value="Genomic_DNA"/>
</dbReference>
<dbReference type="SUPFAM" id="SSF46689">
    <property type="entry name" value="Homeodomain-like"/>
    <property type="match status" value="2"/>
</dbReference>
<organism evidence="5 6">
    <name type="scientific">Pedobacter segetis</name>
    <dbReference type="NCBI Taxonomy" id="2793069"/>
    <lineage>
        <taxon>Bacteria</taxon>
        <taxon>Pseudomonadati</taxon>
        <taxon>Bacteroidota</taxon>
        <taxon>Sphingobacteriia</taxon>
        <taxon>Sphingobacteriales</taxon>
        <taxon>Sphingobacteriaceae</taxon>
        <taxon>Pedobacter</taxon>
    </lineage>
</organism>
<evidence type="ECO:0000256" key="1">
    <source>
        <dbReference type="ARBA" id="ARBA00023015"/>
    </source>
</evidence>
<reference evidence="5 6" key="1">
    <citation type="submission" date="2020-12" db="EMBL/GenBank/DDBJ databases">
        <title>Bacterial novel species Pedobacter sp. SD-b isolated from soil.</title>
        <authorList>
            <person name="Jung H.-Y."/>
        </authorList>
    </citation>
    <scope>NUCLEOTIDE SEQUENCE [LARGE SCALE GENOMIC DNA]</scope>
    <source>
        <strain evidence="5 6">SD-b</strain>
    </source>
</reference>
<dbReference type="InterPro" id="IPR018062">
    <property type="entry name" value="HTH_AraC-typ_CS"/>
</dbReference>
<dbReference type="PROSITE" id="PS01124">
    <property type="entry name" value="HTH_ARAC_FAMILY_2"/>
    <property type="match status" value="1"/>
</dbReference>
<keyword evidence="2" id="KW-0238">DNA-binding</keyword>